<dbReference type="GO" id="GO:0003677">
    <property type="term" value="F:DNA binding"/>
    <property type="evidence" value="ECO:0007669"/>
    <property type="project" value="UniProtKB-KW"/>
</dbReference>
<evidence type="ECO:0000259" key="8">
    <source>
        <dbReference type="PROSITE" id="PS51680"/>
    </source>
</evidence>
<keyword evidence="3" id="KW-0808">Transferase</keyword>
<evidence type="ECO:0000256" key="3">
    <source>
        <dbReference type="ARBA" id="ARBA00022679"/>
    </source>
</evidence>
<dbReference type="PANTHER" id="PTHR23068">
    <property type="entry name" value="DNA CYTOSINE-5- -METHYLTRANSFERASE 3-RELATED"/>
    <property type="match status" value="1"/>
</dbReference>
<dbReference type="SUPFAM" id="SSF53335">
    <property type="entry name" value="S-adenosyl-L-methionine-dependent methyltransferases"/>
    <property type="match status" value="1"/>
</dbReference>
<dbReference type="Gene3D" id="3.40.50.150">
    <property type="entry name" value="Vaccinia Virus protein VP39"/>
    <property type="match status" value="1"/>
</dbReference>
<keyword evidence="5" id="KW-0677">Repeat</keyword>
<evidence type="ECO:0000256" key="5">
    <source>
        <dbReference type="ARBA" id="ARBA00022737"/>
    </source>
</evidence>
<dbReference type="InterPro" id="IPR030380">
    <property type="entry name" value="SAM_MeTfrase_DRM"/>
</dbReference>
<evidence type="ECO:0000256" key="7">
    <source>
        <dbReference type="ARBA" id="ARBA00023242"/>
    </source>
</evidence>
<evidence type="ECO:0000256" key="2">
    <source>
        <dbReference type="ARBA" id="ARBA00022603"/>
    </source>
</evidence>
<proteinExistence type="predicted"/>
<protein>
    <recommendedName>
        <fullName evidence="8">SAM-dependent MTase DRM-type domain-containing protein</fullName>
    </recommendedName>
</protein>
<dbReference type="GO" id="GO:0005634">
    <property type="term" value="C:nucleus"/>
    <property type="evidence" value="ECO:0007669"/>
    <property type="project" value="UniProtKB-SubCell"/>
</dbReference>
<reference evidence="9" key="2">
    <citation type="journal article" date="2015" name="Data Brief">
        <title>Shoot transcriptome of the giant reed, Arundo donax.</title>
        <authorList>
            <person name="Barrero R.A."/>
            <person name="Guerrero F.D."/>
            <person name="Moolhuijzen P."/>
            <person name="Goolsby J.A."/>
            <person name="Tidwell J."/>
            <person name="Bellgard S.E."/>
            <person name="Bellgard M.I."/>
        </authorList>
    </citation>
    <scope>NUCLEOTIDE SEQUENCE</scope>
    <source>
        <tissue evidence="9">Shoot tissue taken approximately 20 cm above the soil surface</tissue>
    </source>
</reference>
<dbReference type="InterPro" id="IPR050390">
    <property type="entry name" value="C5-Methyltransferase"/>
</dbReference>
<reference evidence="9" key="1">
    <citation type="submission" date="2014-09" db="EMBL/GenBank/DDBJ databases">
        <authorList>
            <person name="Magalhaes I.L.F."/>
            <person name="Oliveira U."/>
            <person name="Santos F.R."/>
            <person name="Vidigal T.H.D.A."/>
            <person name="Brescovit A.D."/>
            <person name="Santos A.J."/>
        </authorList>
    </citation>
    <scope>NUCLEOTIDE SEQUENCE</scope>
    <source>
        <tissue evidence="9">Shoot tissue taken approximately 20 cm above the soil surface</tissue>
    </source>
</reference>
<accession>A0A0A9H8U6</accession>
<dbReference type="InterPro" id="IPR029063">
    <property type="entry name" value="SAM-dependent_MTases_sf"/>
</dbReference>
<sequence>MFPHGMNVMSLFSGIGGAEVALHKLGICMKIIVSVEKSKVNRAILKTW</sequence>
<keyword evidence="7" id="KW-0539">Nucleus</keyword>
<organism evidence="9">
    <name type="scientific">Arundo donax</name>
    <name type="common">Giant reed</name>
    <name type="synonym">Donax arundinaceus</name>
    <dbReference type="NCBI Taxonomy" id="35708"/>
    <lineage>
        <taxon>Eukaryota</taxon>
        <taxon>Viridiplantae</taxon>
        <taxon>Streptophyta</taxon>
        <taxon>Embryophyta</taxon>
        <taxon>Tracheophyta</taxon>
        <taxon>Spermatophyta</taxon>
        <taxon>Magnoliopsida</taxon>
        <taxon>Liliopsida</taxon>
        <taxon>Poales</taxon>
        <taxon>Poaceae</taxon>
        <taxon>PACMAD clade</taxon>
        <taxon>Arundinoideae</taxon>
        <taxon>Arundineae</taxon>
        <taxon>Arundo</taxon>
    </lineage>
</organism>
<dbReference type="EMBL" id="GBRH01166615">
    <property type="protein sequence ID" value="JAE31281.1"/>
    <property type="molecule type" value="Transcribed_RNA"/>
</dbReference>
<feature type="domain" description="SAM-dependent MTase DRM-type" evidence="8">
    <location>
        <begin position="1"/>
        <end position="48"/>
    </location>
</feature>
<dbReference type="GO" id="GO:0032259">
    <property type="term" value="P:methylation"/>
    <property type="evidence" value="ECO:0007669"/>
    <property type="project" value="UniProtKB-KW"/>
</dbReference>
<dbReference type="PROSITE" id="PS51680">
    <property type="entry name" value="SAM_MT_DRM"/>
    <property type="match status" value="1"/>
</dbReference>
<evidence type="ECO:0000256" key="4">
    <source>
        <dbReference type="ARBA" id="ARBA00022691"/>
    </source>
</evidence>
<dbReference type="GO" id="GO:0003886">
    <property type="term" value="F:DNA (cytosine-5-)-methyltransferase activity"/>
    <property type="evidence" value="ECO:0007669"/>
    <property type="project" value="TreeGrafter"/>
</dbReference>
<name>A0A0A9H8U6_ARUDO</name>
<keyword evidence="4" id="KW-0949">S-adenosyl-L-methionine</keyword>
<evidence type="ECO:0000256" key="1">
    <source>
        <dbReference type="ARBA" id="ARBA00004123"/>
    </source>
</evidence>
<evidence type="ECO:0000313" key="9">
    <source>
        <dbReference type="EMBL" id="JAE31281.1"/>
    </source>
</evidence>
<dbReference type="AlphaFoldDB" id="A0A0A9H8U6"/>
<keyword evidence="2" id="KW-0489">Methyltransferase</keyword>
<keyword evidence="6" id="KW-0238">DNA-binding</keyword>
<comment type="subcellular location">
    <subcellularLocation>
        <location evidence="1">Nucleus</location>
    </subcellularLocation>
</comment>
<evidence type="ECO:0000256" key="6">
    <source>
        <dbReference type="ARBA" id="ARBA00023125"/>
    </source>
</evidence>
<dbReference type="PANTHER" id="PTHR23068:SF25">
    <property type="entry name" value="DNA (CYTOSINE-5)-METHYLTRANSFERASE DRM2"/>
    <property type="match status" value="1"/>
</dbReference>